<gene>
    <name evidence="1" type="ORF">L6164_021197</name>
</gene>
<dbReference type="EMBL" id="CM039433">
    <property type="protein sequence ID" value="KAI4328876.1"/>
    <property type="molecule type" value="Genomic_DNA"/>
</dbReference>
<accession>A0ACB9N165</accession>
<evidence type="ECO:0000313" key="1">
    <source>
        <dbReference type="EMBL" id="KAI4328876.1"/>
    </source>
</evidence>
<dbReference type="Proteomes" id="UP000828941">
    <property type="component" value="Chromosome 8"/>
</dbReference>
<evidence type="ECO:0000313" key="2">
    <source>
        <dbReference type="Proteomes" id="UP000828941"/>
    </source>
</evidence>
<sequence>MMKETSFSMMKQTGFSEKVTGFSEQRIVTNKLVKSGFSGEVPKVIRVSVTDNYVTDSSSEEDDAERRRQLRRKKFVNEIRINKSSNFMVHRHSHGVDNSPVLSKKQRKQDRNFSSAEPLKKFRGVRQRRWGRWAAEIRDPNKRTRLWLGTFDTAEEAAAVYDKAAIRLRGPNALTNFSKPAEKSPPVRESIYFDADDYGHCEFKQSPKRHCEFQHKVMSPVRLSPDYDSGKEYRDFPSPISVLRFQPVENTAELSGSGWPTIQEPEEREETFLQVDNFSFLDSPLLHLYWDCHEVKPATFFDFSEETFVTHQLISNYNYEDIPFHIDDDFESCKWDFDSYFPDPLSLQ</sequence>
<keyword evidence="2" id="KW-1185">Reference proteome</keyword>
<reference evidence="1 2" key="1">
    <citation type="journal article" date="2022" name="DNA Res.">
        <title>Chromosomal-level genome assembly of the orchid tree Bauhinia variegata (Leguminosae; Cercidoideae) supports the allotetraploid origin hypothesis of Bauhinia.</title>
        <authorList>
            <person name="Zhong Y."/>
            <person name="Chen Y."/>
            <person name="Zheng D."/>
            <person name="Pang J."/>
            <person name="Liu Y."/>
            <person name="Luo S."/>
            <person name="Meng S."/>
            <person name="Qian L."/>
            <person name="Wei D."/>
            <person name="Dai S."/>
            <person name="Zhou R."/>
        </authorList>
    </citation>
    <scope>NUCLEOTIDE SEQUENCE [LARGE SCALE GENOMIC DNA]</scope>
    <source>
        <strain evidence="1">BV-YZ2020</strain>
    </source>
</reference>
<comment type="caution">
    <text evidence="1">The sequence shown here is derived from an EMBL/GenBank/DDBJ whole genome shotgun (WGS) entry which is preliminary data.</text>
</comment>
<organism evidence="1 2">
    <name type="scientific">Bauhinia variegata</name>
    <name type="common">Purple orchid tree</name>
    <name type="synonym">Phanera variegata</name>
    <dbReference type="NCBI Taxonomy" id="167791"/>
    <lineage>
        <taxon>Eukaryota</taxon>
        <taxon>Viridiplantae</taxon>
        <taxon>Streptophyta</taxon>
        <taxon>Embryophyta</taxon>
        <taxon>Tracheophyta</taxon>
        <taxon>Spermatophyta</taxon>
        <taxon>Magnoliopsida</taxon>
        <taxon>eudicotyledons</taxon>
        <taxon>Gunneridae</taxon>
        <taxon>Pentapetalae</taxon>
        <taxon>rosids</taxon>
        <taxon>fabids</taxon>
        <taxon>Fabales</taxon>
        <taxon>Fabaceae</taxon>
        <taxon>Cercidoideae</taxon>
        <taxon>Cercideae</taxon>
        <taxon>Bauhiniinae</taxon>
        <taxon>Bauhinia</taxon>
    </lineage>
</organism>
<name>A0ACB9N165_BAUVA</name>
<proteinExistence type="predicted"/>
<protein>
    <submittedName>
        <fullName evidence="1">Uncharacterized protein</fullName>
    </submittedName>
</protein>